<gene>
    <name evidence="1" type="ORF">BDZ90DRAFT_257994</name>
</gene>
<protein>
    <submittedName>
        <fullName evidence="1">Uncharacterized protein</fullName>
    </submittedName>
</protein>
<dbReference type="OrthoDB" id="2306919at2759"/>
<accession>A0A316V676</accession>
<proteinExistence type="predicted"/>
<dbReference type="Proteomes" id="UP000245884">
    <property type="component" value="Unassembled WGS sequence"/>
</dbReference>
<dbReference type="GeneID" id="37029840"/>
<dbReference type="RefSeq" id="XP_025365557.1">
    <property type="nucleotide sequence ID" value="XM_025508017.1"/>
</dbReference>
<evidence type="ECO:0000313" key="2">
    <source>
        <dbReference type="Proteomes" id="UP000245884"/>
    </source>
</evidence>
<reference evidence="1 2" key="1">
    <citation type="journal article" date="2018" name="Mol. Biol. Evol.">
        <title>Broad Genomic Sampling Reveals a Smut Pathogenic Ancestry of the Fungal Clade Ustilaginomycotina.</title>
        <authorList>
            <person name="Kijpornyongpan T."/>
            <person name="Mondo S.J."/>
            <person name="Barry K."/>
            <person name="Sandor L."/>
            <person name="Lee J."/>
            <person name="Lipzen A."/>
            <person name="Pangilinan J."/>
            <person name="LaButti K."/>
            <person name="Hainaut M."/>
            <person name="Henrissat B."/>
            <person name="Grigoriev I.V."/>
            <person name="Spatafora J.W."/>
            <person name="Aime M.C."/>
        </authorList>
    </citation>
    <scope>NUCLEOTIDE SEQUENCE [LARGE SCALE GENOMIC DNA]</scope>
    <source>
        <strain evidence="1 2">MCA 5214</strain>
    </source>
</reference>
<dbReference type="AlphaFoldDB" id="A0A316V676"/>
<sequence>MTTDSSSSTGVPSDFPSTLSLLFSRPSSSIPLLPRQPFDGSLTSLIHKEATSASWSPALEASVHLLNDDLDSAHDIVTDLEHVPICALPHGVLHRRQGEWWNSQYWASQFPSAGRNAWVKETYGERGAKGFFDDVKKVANGSKGGSSACGAKNALDGVKEQQEKELKGLVVWMWEQDGRK</sequence>
<name>A0A316V676_9BASI</name>
<keyword evidence="2" id="KW-1185">Reference proteome</keyword>
<organism evidence="1 2">
    <name type="scientific">Jaminaea rosea</name>
    <dbReference type="NCBI Taxonomy" id="1569628"/>
    <lineage>
        <taxon>Eukaryota</taxon>
        <taxon>Fungi</taxon>
        <taxon>Dikarya</taxon>
        <taxon>Basidiomycota</taxon>
        <taxon>Ustilaginomycotina</taxon>
        <taxon>Exobasidiomycetes</taxon>
        <taxon>Microstromatales</taxon>
        <taxon>Microstromatales incertae sedis</taxon>
        <taxon>Jaminaea</taxon>
    </lineage>
</organism>
<dbReference type="EMBL" id="KZ819662">
    <property type="protein sequence ID" value="PWN30945.1"/>
    <property type="molecule type" value="Genomic_DNA"/>
</dbReference>
<evidence type="ECO:0000313" key="1">
    <source>
        <dbReference type="EMBL" id="PWN30945.1"/>
    </source>
</evidence>